<evidence type="ECO:0008006" key="7">
    <source>
        <dbReference type="Google" id="ProtNLM"/>
    </source>
</evidence>
<dbReference type="Gene3D" id="2.130.10.10">
    <property type="entry name" value="YVTN repeat-like/Quinoprotein amine dehydrogenase"/>
    <property type="match status" value="2"/>
</dbReference>
<keyword evidence="1 3" id="KW-0853">WD repeat</keyword>
<feature type="region of interest" description="Disordered" evidence="4">
    <location>
        <begin position="68"/>
        <end position="106"/>
    </location>
</feature>
<dbReference type="SUPFAM" id="SSF50978">
    <property type="entry name" value="WD40 repeat-like"/>
    <property type="match status" value="1"/>
</dbReference>
<protein>
    <recommendedName>
        <fullName evidence="7">WD40 repeat-like protein</fullName>
    </recommendedName>
</protein>
<dbReference type="PANTHER" id="PTHR19847:SF7">
    <property type="entry name" value="DDB1- AND CUL4-ASSOCIATED FACTOR 11"/>
    <property type="match status" value="1"/>
</dbReference>
<dbReference type="InterPro" id="IPR020472">
    <property type="entry name" value="WD40_PAC1"/>
</dbReference>
<dbReference type="PROSITE" id="PS50294">
    <property type="entry name" value="WD_REPEATS_REGION"/>
    <property type="match status" value="2"/>
</dbReference>
<evidence type="ECO:0000313" key="6">
    <source>
        <dbReference type="Proteomes" id="UP000815677"/>
    </source>
</evidence>
<evidence type="ECO:0000256" key="4">
    <source>
        <dbReference type="SAM" id="MobiDB-lite"/>
    </source>
</evidence>
<name>A0ABQ0M8A2_MYCCL</name>
<evidence type="ECO:0000256" key="2">
    <source>
        <dbReference type="ARBA" id="ARBA00022737"/>
    </source>
</evidence>
<sequence>MSTPAWRLDEPEETDAGSSADARQRAQMAAFRAIFGPLLQRQGGGAINLNSLNMAQLSQLLAGTSAAAGSAAGGNDEEEEEEEDDDDEADYHQSIRQSSHRNYFPEVKAPQEAGLKLLYSGDFGRVGPKIHARERNVNIARTLRARASTGRPRFSREEYMTGLVPNSSGTTVAEFGANVYSAQYSADSSFFYTCSQDFQLNIFDANVPVQPRVPGRRYNDPNPYLKTNMVVKNSITAHSGRWTITDANLSPDNERMVYAIMSSTCYMTSTTDAAPSQIPIPFSDPPGTTRQRSTNYWGFDSGYRIYSTRFSADGKEIIAGGSGQIFVYDLLANRRAVKIEAHNDDVNSCTWADTASGNVLVSASDDTYLKVWDRRSLGASQRPSGVLMGHTEGITYVSAKGDGRYVISNGKDQKLRLWDLRKMRTNAEFEEEKDKFYGTNFDYRSAHYPRPRFAAHPKDCSVMSYHGHSVMRTLIRCHFSPAETTGGQYIYSGSADGRVHIWSLDGRVVQVLDRARTFPMSFDPSGEEPERRNSRDWDACVRDVSWHSQEPVLMSAAWEGMRGNSRVARHEWKGLAKMGGSLEDWTERQRANASESGGTRRSSRLAGSARVPGGRMPGTFSESELEEGMMEQDEDDDEDDEDWEP</sequence>
<keyword evidence="2" id="KW-0677">Repeat</keyword>
<reference evidence="5" key="1">
    <citation type="submission" date="2014-09" db="EMBL/GenBank/DDBJ databases">
        <title>Genome sequence of the luminous mushroom Mycena chlorophos for searching fungal bioluminescence genes.</title>
        <authorList>
            <person name="Tanaka Y."/>
            <person name="Kasuga D."/>
            <person name="Oba Y."/>
            <person name="Hase S."/>
            <person name="Sato K."/>
            <person name="Oba Y."/>
            <person name="Sakakibara Y."/>
        </authorList>
    </citation>
    <scope>NUCLEOTIDE SEQUENCE</scope>
</reference>
<keyword evidence="6" id="KW-1185">Reference proteome</keyword>
<feature type="compositionally biased region" description="Acidic residues" evidence="4">
    <location>
        <begin position="75"/>
        <end position="89"/>
    </location>
</feature>
<evidence type="ECO:0000313" key="5">
    <source>
        <dbReference type="EMBL" id="GAT59521.1"/>
    </source>
</evidence>
<dbReference type="SMART" id="SM00320">
    <property type="entry name" value="WD40"/>
    <property type="match status" value="6"/>
</dbReference>
<dbReference type="EMBL" id="DF849869">
    <property type="protein sequence ID" value="GAT59521.1"/>
    <property type="molecule type" value="Genomic_DNA"/>
</dbReference>
<dbReference type="Proteomes" id="UP000815677">
    <property type="component" value="Unassembled WGS sequence"/>
</dbReference>
<proteinExistence type="predicted"/>
<feature type="compositionally biased region" description="Polar residues" evidence="4">
    <location>
        <begin position="591"/>
        <end position="600"/>
    </location>
</feature>
<dbReference type="Pfam" id="PF00400">
    <property type="entry name" value="WD40"/>
    <property type="match status" value="4"/>
</dbReference>
<dbReference type="InterPro" id="IPR015943">
    <property type="entry name" value="WD40/YVTN_repeat-like_dom_sf"/>
</dbReference>
<feature type="region of interest" description="Disordered" evidence="4">
    <location>
        <begin position="1"/>
        <end position="24"/>
    </location>
</feature>
<feature type="region of interest" description="Disordered" evidence="4">
    <location>
        <begin position="583"/>
        <end position="645"/>
    </location>
</feature>
<organism evidence="5 6">
    <name type="scientific">Mycena chlorophos</name>
    <name type="common">Agaric fungus</name>
    <name type="synonym">Agaricus chlorophos</name>
    <dbReference type="NCBI Taxonomy" id="658473"/>
    <lineage>
        <taxon>Eukaryota</taxon>
        <taxon>Fungi</taxon>
        <taxon>Dikarya</taxon>
        <taxon>Basidiomycota</taxon>
        <taxon>Agaricomycotina</taxon>
        <taxon>Agaricomycetes</taxon>
        <taxon>Agaricomycetidae</taxon>
        <taxon>Agaricales</taxon>
        <taxon>Marasmiineae</taxon>
        <taxon>Mycenaceae</taxon>
        <taxon>Mycena</taxon>
    </lineage>
</organism>
<accession>A0ABQ0M8A2</accession>
<feature type="compositionally biased region" description="Acidic residues" evidence="4">
    <location>
        <begin position="623"/>
        <end position="645"/>
    </location>
</feature>
<dbReference type="InterPro" id="IPR036322">
    <property type="entry name" value="WD40_repeat_dom_sf"/>
</dbReference>
<gene>
    <name evidence="5" type="ORF">MCHLO_15796</name>
</gene>
<dbReference type="InterPro" id="IPR001680">
    <property type="entry name" value="WD40_rpt"/>
</dbReference>
<dbReference type="InterPro" id="IPR051859">
    <property type="entry name" value="DCAF"/>
</dbReference>
<feature type="repeat" description="WD" evidence="3">
    <location>
        <begin position="339"/>
        <end position="373"/>
    </location>
</feature>
<dbReference type="PANTHER" id="PTHR19847">
    <property type="entry name" value="DDB1- AND CUL4-ASSOCIATED FACTOR 11"/>
    <property type="match status" value="1"/>
</dbReference>
<feature type="repeat" description="WD" evidence="3">
    <location>
        <begin position="387"/>
        <end position="428"/>
    </location>
</feature>
<evidence type="ECO:0000256" key="1">
    <source>
        <dbReference type="ARBA" id="ARBA00022574"/>
    </source>
</evidence>
<evidence type="ECO:0000256" key="3">
    <source>
        <dbReference type="PROSITE-ProRule" id="PRU00221"/>
    </source>
</evidence>
<dbReference type="PROSITE" id="PS50082">
    <property type="entry name" value="WD_REPEATS_2"/>
    <property type="match status" value="2"/>
</dbReference>
<dbReference type="PRINTS" id="PR00320">
    <property type="entry name" value="GPROTEINBRPT"/>
</dbReference>